<sequence>MLFPPFQTVLNMDVSEFTPYVFQVLAQLLEFRPQGLGDAYKALFPPLLSPSIWSREGNVPALTRLMRAYLEKPPADFVAEYLQGMLGIFQKLVASSKNEVNGLDLLNSVTLYMPPASMNVLYPTIYEVLLTRLQAKRTPRFKRCITNYFCLWAGKFGGQAWVSVLDSMQAGLGMNLIVNVWLKRYETDMPTNRMEIKVTLVGLCRLMPCISTDAMAVAACTTVLVKLLSGDGAVGAPAQDDEPPIELEVSSDSTFNTLQFARRAVFDPFADITDVQGMVVQALRALPALPPLSDKKDQAKLQALLQSG</sequence>
<gene>
    <name evidence="2" type="ORF">GOCE00092_LOCUS19240</name>
</gene>
<dbReference type="GO" id="GO:0005635">
    <property type="term" value="C:nuclear envelope"/>
    <property type="evidence" value="ECO:0007669"/>
    <property type="project" value="TreeGrafter"/>
</dbReference>
<dbReference type="PANTHER" id="PTHR10997:SF8">
    <property type="entry name" value="EXPORTIN-2"/>
    <property type="match status" value="1"/>
</dbReference>
<dbReference type="AlphaFoldDB" id="A0A7S1YF25"/>
<reference evidence="2" key="1">
    <citation type="submission" date="2021-01" db="EMBL/GenBank/DDBJ databases">
        <authorList>
            <person name="Corre E."/>
            <person name="Pelletier E."/>
            <person name="Niang G."/>
            <person name="Scheremetjew M."/>
            <person name="Finn R."/>
            <person name="Kale V."/>
            <person name="Holt S."/>
            <person name="Cochrane G."/>
            <person name="Meng A."/>
            <person name="Brown T."/>
            <person name="Cohen L."/>
        </authorList>
    </citation>
    <scope>NUCLEOTIDE SEQUENCE</scope>
    <source>
        <strain evidence="2">CCMP 410</strain>
    </source>
</reference>
<accession>A0A7S1YF25</accession>
<dbReference type="GO" id="GO:0005049">
    <property type="term" value="F:nuclear export signal receptor activity"/>
    <property type="evidence" value="ECO:0007669"/>
    <property type="project" value="TreeGrafter"/>
</dbReference>
<dbReference type="SUPFAM" id="SSF48371">
    <property type="entry name" value="ARM repeat"/>
    <property type="match status" value="1"/>
</dbReference>
<dbReference type="InterPro" id="IPR005043">
    <property type="entry name" value="XPO2_C"/>
</dbReference>
<dbReference type="EMBL" id="HBGK01037151">
    <property type="protein sequence ID" value="CAD9295925.1"/>
    <property type="molecule type" value="Transcribed_RNA"/>
</dbReference>
<evidence type="ECO:0000259" key="1">
    <source>
        <dbReference type="Pfam" id="PF03378"/>
    </source>
</evidence>
<dbReference type="InterPro" id="IPR016024">
    <property type="entry name" value="ARM-type_fold"/>
</dbReference>
<dbReference type="Gene3D" id="1.25.10.10">
    <property type="entry name" value="Leucine-rich Repeat Variant"/>
    <property type="match status" value="1"/>
</dbReference>
<organism evidence="2">
    <name type="scientific">Grammatophora oceanica</name>
    <dbReference type="NCBI Taxonomy" id="210454"/>
    <lineage>
        <taxon>Eukaryota</taxon>
        <taxon>Sar</taxon>
        <taxon>Stramenopiles</taxon>
        <taxon>Ochrophyta</taxon>
        <taxon>Bacillariophyta</taxon>
        <taxon>Fragilariophyceae</taxon>
        <taxon>Fragilariophycidae</taxon>
        <taxon>Rhabdonematales</taxon>
        <taxon>Grammatophoraceae</taxon>
        <taxon>Grammatophora</taxon>
    </lineage>
</organism>
<dbReference type="GO" id="GO:0031267">
    <property type="term" value="F:small GTPase binding"/>
    <property type="evidence" value="ECO:0007669"/>
    <property type="project" value="InterPro"/>
</dbReference>
<protein>
    <recommendedName>
        <fullName evidence="1">Exportin-2 C-terminal domain-containing protein</fullName>
    </recommendedName>
</protein>
<dbReference type="PANTHER" id="PTHR10997">
    <property type="entry name" value="IMPORTIN-7, 8, 11"/>
    <property type="match status" value="1"/>
</dbReference>
<evidence type="ECO:0000313" key="2">
    <source>
        <dbReference type="EMBL" id="CAD9295925.1"/>
    </source>
</evidence>
<dbReference type="GO" id="GO:0006606">
    <property type="term" value="P:protein import into nucleus"/>
    <property type="evidence" value="ECO:0007669"/>
    <property type="project" value="TreeGrafter"/>
</dbReference>
<dbReference type="GO" id="GO:0005829">
    <property type="term" value="C:cytosol"/>
    <property type="evidence" value="ECO:0007669"/>
    <property type="project" value="TreeGrafter"/>
</dbReference>
<feature type="domain" description="Exportin-2 C-terminal" evidence="1">
    <location>
        <begin position="2"/>
        <end position="286"/>
    </location>
</feature>
<dbReference type="Pfam" id="PF03378">
    <property type="entry name" value="CAS_CSE1"/>
    <property type="match status" value="1"/>
</dbReference>
<dbReference type="InterPro" id="IPR011989">
    <property type="entry name" value="ARM-like"/>
</dbReference>
<proteinExistence type="predicted"/>
<dbReference type="GO" id="GO:0006611">
    <property type="term" value="P:protein export from nucleus"/>
    <property type="evidence" value="ECO:0007669"/>
    <property type="project" value="TreeGrafter"/>
</dbReference>
<name>A0A7S1YF25_9STRA</name>